<name>A0ABN8ZP66_RANTA</name>
<reference evidence="1" key="1">
    <citation type="submission" date="2023-04" db="EMBL/GenBank/DDBJ databases">
        <authorList>
            <consortium name="ELIXIR-Norway"/>
        </authorList>
    </citation>
    <scope>NUCLEOTIDE SEQUENCE [LARGE SCALE GENOMIC DNA]</scope>
</reference>
<dbReference type="Proteomes" id="UP001176941">
    <property type="component" value="Chromosome 5"/>
</dbReference>
<keyword evidence="2" id="KW-1185">Reference proteome</keyword>
<protein>
    <submittedName>
        <fullName evidence="1">Uncharacterized protein</fullName>
    </submittedName>
</protein>
<evidence type="ECO:0000313" key="2">
    <source>
        <dbReference type="Proteomes" id="UP001176941"/>
    </source>
</evidence>
<organism evidence="1 2">
    <name type="scientific">Rangifer tarandus platyrhynchus</name>
    <name type="common">Svalbard reindeer</name>
    <dbReference type="NCBI Taxonomy" id="3082113"/>
    <lineage>
        <taxon>Eukaryota</taxon>
        <taxon>Metazoa</taxon>
        <taxon>Chordata</taxon>
        <taxon>Craniata</taxon>
        <taxon>Vertebrata</taxon>
        <taxon>Euteleostomi</taxon>
        <taxon>Mammalia</taxon>
        <taxon>Eutheria</taxon>
        <taxon>Laurasiatheria</taxon>
        <taxon>Artiodactyla</taxon>
        <taxon>Ruminantia</taxon>
        <taxon>Pecora</taxon>
        <taxon>Cervidae</taxon>
        <taxon>Odocoileinae</taxon>
        <taxon>Rangifer</taxon>
    </lineage>
</organism>
<proteinExistence type="predicted"/>
<gene>
    <name evidence="1" type="ORF">MRATA1EN1_LOCUS24280</name>
</gene>
<dbReference type="EMBL" id="OX459941">
    <property type="protein sequence ID" value="CAI9175318.1"/>
    <property type="molecule type" value="Genomic_DNA"/>
</dbReference>
<sequence>MGKTEEAADFRKKAKTSVLDVFGLRYLLEIQGPYQVEKQPRAGAKLRFTVSAQVKKRKFGNRIKQREVVRSPKFPLPWMKSQCISHPFKPSDQYKGD</sequence>
<evidence type="ECO:0000313" key="1">
    <source>
        <dbReference type="EMBL" id="CAI9175318.1"/>
    </source>
</evidence>
<accession>A0ABN8ZP66</accession>